<proteinExistence type="predicted"/>
<reference evidence="3" key="1">
    <citation type="journal article" date="2015" name="Nat. Genet.">
        <title>The genome and transcriptome of the zoonotic hookworm Ancylostoma ceylanicum identify infection-specific gene families.</title>
        <authorList>
            <person name="Schwarz E.M."/>
            <person name="Hu Y."/>
            <person name="Antoshechkin I."/>
            <person name="Miller M.M."/>
            <person name="Sternberg P.W."/>
            <person name="Aroian R.V."/>
        </authorList>
    </citation>
    <scope>NUCLEOTIDE SEQUENCE</scope>
    <source>
        <strain evidence="3">HY135</strain>
    </source>
</reference>
<keyword evidence="1" id="KW-0732">Signal</keyword>
<evidence type="ECO:0000313" key="2">
    <source>
        <dbReference type="EMBL" id="EYC18781.1"/>
    </source>
</evidence>
<evidence type="ECO:0000313" key="3">
    <source>
        <dbReference type="Proteomes" id="UP000024635"/>
    </source>
</evidence>
<feature type="signal peptide" evidence="1">
    <location>
        <begin position="1"/>
        <end position="20"/>
    </location>
</feature>
<feature type="chain" id="PRO_5001492761" description="Glycine zipper 2TM domain-containing protein" evidence="1">
    <location>
        <begin position="21"/>
        <end position="71"/>
    </location>
</feature>
<dbReference type="Proteomes" id="UP000024635">
    <property type="component" value="Unassembled WGS sequence"/>
</dbReference>
<dbReference type="AlphaFoldDB" id="A0A016UUX6"/>
<evidence type="ECO:0000256" key="1">
    <source>
        <dbReference type="SAM" id="SignalP"/>
    </source>
</evidence>
<sequence>MNRTLLISLLLFAVVMTVTSQYYPYYPYNRYWYGNRYGYGYGYPYYPYRRNPITGALTGALVGGALGALSG</sequence>
<gene>
    <name evidence="2" type="primary">Acey_s0026.g1363</name>
    <name evidence="2" type="ORF">Y032_0026g1363</name>
</gene>
<organism evidence="2 3">
    <name type="scientific">Ancylostoma ceylanicum</name>
    <dbReference type="NCBI Taxonomy" id="53326"/>
    <lineage>
        <taxon>Eukaryota</taxon>
        <taxon>Metazoa</taxon>
        <taxon>Ecdysozoa</taxon>
        <taxon>Nematoda</taxon>
        <taxon>Chromadorea</taxon>
        <taxon>Rhabditida</taxon>
        <taxon>Rhabditina</taxon>
        <taxon>Rhabditomorpha</taxon>
        <taxon>Strongyloidea</taxon>
        <taxon>Ancylostomatidae</taxon>
        <taxon>Ancylostomatinae</taxon>
        <taxon>Ancylostoma</taxon>
    </lineage>
</organism>
<dbReference type="EMBL" id="JARK01001362">
    <property type="protein sequence ID" value="EYC18781.1"/>
    <property type="molecule type" value="Genomic_DNA"/>
</dbReference>
<name>A0A016UUX6_9BILA</name>
<evidence type="ECO:0008006" key="4">
    <source>
        <dbReference type="Google" id="ProtNLM"/>
    </source>
</evidence>
<accession>A0A016UUX6</accession>
<keyword evidence="3" id="KW-1185">Reference proteome</keyword>
<comment type="caution">
    <text evidence="2">The sequence shown here is derived from an EMBL/GenBank/DDBJ whole genome shotgun (WGS) entry which is preliminary data.</text>
</comment>
<protein>
    <recommendedName>
        <fullName evidence="4">Glycine zipper 2TM domain-containing protein</fullName>
    </recommendedName>
</protein>